<gene>
    <name evidence="2" type="ORF">Vafri_17897</name>
</gene>
<keyword evidence="3" id="KW-1185">Reference proteome</keyword>
<evidence type="ECO:0000313" key="2">
    <source>
        <dbReference type="EMBL" id="GIL63885.1"/>
    </source>
</evidence>
<name>A0A8J4F842_9CHLO</name>
<feature type="compositionally biased region" description="Acidic residues" evidence="1">
    <location>
        <begin position="659"/>
        <end position="669"/>
    </location>
</feature>
<feature type="compositionally biased region" description="Gly residues" evidence="1">
    <location>
        <begin position="140"/>
        <end position="168"/>
    </location>
</feature>
<organism evidence="2 3">
    <name type="scientific">Volvox africanus</name>
    <dbReference type="NCBI Taxonomy" id="51714"/>
    <lineage>
        <taxon>Eukaryota</taxon>
        <taxon>Viridiplantae</taxon>
        <taxon>Chlorophyta</taxon>
        <taxon>core chlorophytes</taxon>
        <taxon>Chlorophyceae</taxon>
        <taxon>CS clade</taxon>
        <taxon>Chlamydomonadales</taxon>
        <taxon>Volvocaceae</taxon>
        <taxon>Volvox</taxon>
    </lineage>
</organism>
<evidence type="ECO:0000256" key="1">
    <source>
        <dbReference type="SAM" id="MobiDB-lite"/>
    </source>
</evidence>
<dbReference type="EMBL" id="BNCO01000061">
    <property type="protein sequence ID" value="GIL63885.1"/>
    <property type="molecule type" value="Genomic_DNA"/>
</dbReference>
<protein>
    <submittedName>
        <fullName evidence="2">Uncharacterized protein</fullName>
    </submittedName>
</protein>
<reference evidence="2" key="1">
    <citation type="journal article" date="2021" name="Proc. Natl. Acad. Sci. U.S.A.">
        <title>Three genomes in the algal genus Volvox reveal the fate of a haploid sex-determining region after a transition to homothallism.</title>
        <authorList>
            <person name="Yamamoto K."/>
            <person name="Hamaji T."/>
            <person name="Kawai-Toyooka H."/>
            <person name="Matsuzaki R."/>
            <person name="Takahashi F."/>
            <person name="Nishimura Y."/>
            <person name="Kawachi M."/>
            <person name="Noguchi H."/>
            <person name="Minakuchi Y."/>
            <person name="Umen J.G."/>
            <person name="Toyoda A."/>
            <person name="Nozaki H."/>
        </authorList>
    </citation>
    <scope>NUCLEOTIDE SEQUENCE</scope>
    <source>
        <strain evidence="2">NIES-3780</strain>
    </source>
</reference>
<evidence type="ECO:0000313" key="3">
    <source>
        <dbReference type="Proteomes" id="UP000747399"/>
    </source>
</evidence>
<feature type="region of interest" description="Disordered" evidence="1">
    <location>
        <begin position="654"/>
        <end position="684"/>
    </location>
</feature>
<comment type="caution">
    <text evidence="2">The sequence shown here is derived from an EMBL/GenBank/DDBJ whole genome shotgun (WGS) entry which is preliminary data.</text>
</comment>
<accession>A0A8J4F842</accession>
<feature type="region of interest" description="Disordered" evidence="1">
    <location>
        <begin position="132"/>
        <end position="169"/>
    </location>
</feature>
<dbReference type="Proteomes" id="UP000747399">
    <property type="component" value="Unassembled WGS sequence"/>
</dbReference>
<proteinExistence type="predicted"/>
<sequence>MTRLRDGVHLESRENSVLSAMNLREQIATARAAAIALLASGSGAGGCSGGSGSGSGGGGVSGGSGGGGINRDLAVRQMAAVAPHVRCLTPGRVSTHSALARKSMRVPIGAVTSASASGTSVAGAVRPSYSGLPLHAERSSGGGGGTGGGGSCGGGSGSGGSGSGGSGGRTCVSLGPESCPGVANESEGGAGGGGAGGGGAGGGGAAGSYFGPGRLPASCTPSHESCQFGQRSGGVHVSVFAAAGVNNDQLDAGEAGPLLPGSAERAVGRLLESHPNICPRSSYPQYPLPPALRLSSPVTHLSAFAGQPTLPQIRVGMDASVGTVFTQLRQRQALATEGDPSGAAAAVNTLAAAAAVNTATATATTAASTVQNTASASRSRSVSAESSSKIGMLHQLREVGAQIADTSVVVAAAAAAAAAAASAAETHGSVHEPPPAPCFIQDQEIRRTTTLQQWLQPHQVPELWGHQAGHLPPSAAAAAAATVAMGGRDLDFLPELRERATWASPRAESGSGSGLGFHSARGRRRYTMATGSLVAPEPGELGPEGGEHWAATAISASTHFGACSRGRSHRLSSIGRNTVTPRLSGPDGVAIPAAAMPTSLIAPVVHVDHEVYQWQGLSSVPPPPPLPVAEQSVTTPHSAPLPVPAVLLLPAVLPNSPDAENEDEGDGADGGEGRGGDMTYFQPM</sequence>
<dbReference type="AlphaFoldDB" id="A0A8J4F842"/>